<organism evidence="1 2">
    <name type="scientific">Mycena pura</name>
    <dbReference type="NCBI Taxonomy" id="153505"/>
    <lineage>
        <taxon>Eukaryota</taxon>
        <taxon>Fungi</taxon>
        <taxon>Dikarya</taxon>
        <taxon>Basidiomycota</taxon>
        <taxon>Agaricomycotina</taxon>
        <taxon>Agaricomycetes</taxon>
        <taxon>Agaricomycetidae</taxon>
        <taxon>Agaricales</taxon>
        <taxon>Marasmiineae</taxon>
        <taxon>Mycenaceae</taxon>
        <taxon>Mycena</taxon>
    </lineage>
</organism>
<keyword evidence="2" id="KW-1185">Reference proteome</keyword>
<proteinExistence type="predicted"/>
<protein>
    <submittedName>
        <fullName evidence="1">Uncharacterized protein</fullName>
    </submittedName>
</protein>
<evidence type="ECO:0000313" key="2">
    <source>
        <dbReference type="Proteomes" id="UP001219525"/>
    </source>
</evidence>
<reference evidence="1" key="1">
    <citation type="submission" date="2023-03" db="EMBL/GenBank/DDBJ databases">
        <title>Massive genome expansion in bonnet fungi (Mycena s.s.) driven by repeated elements and novel gene families across ecological guilds.</title>
        <authorList>
            <consortium name="Lawrence Berkeley National Laboratory"/>
            <person name="Harder C.B."/>
            <person name="Miyauchi S."/>
            <person name="Viragh M."/>
            <person name="Kuo A."/>
            <person name="Thoen E."/>
            <person name="Andreopoulos B."/>
            <person name="Lu D."/>
            <person name="Skrede I."/>
            <person name="Drula E."/>
            <person name="Henrissat B."/>
            <person name="Morin E."/>
            <person name="Kohler A."/>
            <person name="Barry K."/>
            <person name="LaButti K."/>
            <person name="Morin E."/>
            <person name="Salamov A."/>
            <person name="Lipzen A."/>
            <person name="Mereny Z."/>
            <person name="Hegedus B."/>
            <person name="Baldrian P."/>
            <person name="Stursova M."/>
            <person name="Weitz H."/>
            <person name="Taylor A."/>
            <person name="Grigoriev I.V."/>
            <person name="Nagy L.G."/>
            <person name="Martin F."/>
            <person name="Kauserud H."/>
        </authorList>
    </citation>
    <scope>NUCLEOTIDE SEQUENCE</scope>
    <source>
        <strain evidence="1">9144</strain>
    </source>
</reference>
<gene>
    <name evidence="1" type="ORF">GGX14DRAFT_581220</name>
</gene>
<comment type="caution">
    <text evidence="1">The sequence shown here is derived from an EMBL/GenBank/DDBJ whole genome shotgun (WGS) entry which is preliminary data.</text>
</comment>
<accession>A0AAD6UJX3</accession>
<evidence type="ECO:0000313" key="1">
    <source>
        <dbReference type="EMBL" id="KAJ7185164.1"/>
    </source>
</evidence>
<dbReference type="AlphaFoldDB" id="A0AAD6UJX3"/>
<dbReference type="EMBL" id="JARJCW010000216">
    <property type="protein sequence ID" value="KAJ7185164.1"/>
    <property type="molecule type" value="Genomic_DNA"/>
</dbReference>
<dbReference type="Proteomes" id="UP001219525">
    <property type="component" value="Unassembled WGS sequence"/>
</dbReference>
<sequence length="365" mass="41155">MISYREFAFPASIAQPDHDPFFSLENPSSWITAMGWELFKWQESMRTEVDMDEICHTQLLEFREMIVAPQYLEHKFFSLNNTQEWVRLGAFANYAIYKAPGPSCSPGLRSHSSQHLHTLHLSIGLALLHVPRAVRRDSSTLLHHLRLALALGRLPAQDTLLAAVLLVLDYLPTHSYPRRRHPMFPKPRSLLPVMNCVPIVPEGKGKAKAHRSGTRIHISREHSVGQIIPLTSAPSTWTVNNDAAYRLDLSASTHLFTAKPEAKHPMSIQRLIKREASLDQDSWKASGGGHKGGDTTVYGFSEDFSISVRAKHIHHHCNGVHICELVPEELFADCERYEPDPDAMLELWHHVLDANEKEANSVGSI</sequence>
<name>A0AAD6UJX3_9AGAR</name>